<name>A0A6C0HUQ5_9ZZZZ</name>
<proteinExistence type="inferred from homology"/>
<dbReference type="Gene3D" id="3.20.20.100">
    <property type="entry name" value="NADP-dependent oxidoreductase domain"/>
    <property type="match status" value="1"/>
</dbReference>
<dbReference type="InterPro" id="IPR023210">
    <property type="entry name" value="NADP_OxRdtase_dom"/>
</dbReference>
<dbReference type="Pfam" id="PF00248">
    <property type="entry name" value="Aldo_ket_red"/>
    <property type="match status" value="1"/>
</dbReference>
<organism evidence="5">
    <name type="scientific">viral metagenome</name>
    <dbReference type="NCBI Taxonomy" id="1070528"/>
    <lineage>
        <taxon>unclassified sequences</taxon>
        <taxon>metagenomes</taxon>
        <taxon>organismal metagenomes</taxon>
    </lineage>
</organism>
<dbReference type="SUPFAM" id="SSF51430">
    <property type="entry name" value="NAD(P)-linked oxidoreductase"/>
    <property type="match status" value="1"/>
</dbReference>
<dbReference type="CDD" id="cd19071">
    <property type="entry name" value="AKR_AKR1-5-like"/>
    <property type="match status" value="1"/>
</dbReference>
<keyword evidence="3" id="KW-0560">Oxidoreductase</keyword>
<dbReference type="InterPro" id="IPR036812">
    <property type="entry name" value="NAD(P)_OxRdtase_dom_sf"/>
</dbReference>
<accession>A0A6C0HUQ5</accession>
<feature type="domain" description="NADP-dependent oxidoreductase" evidence="4">
    <location>
        <begin position="7"/>
        <end position="246"/>
    </location>
</feature>
<reference evidence="5" key="1">
    <citation type="journal article" date="2020" name="Nature">
        <title>Giant virus diversity and host interactions through global metagenomics.</title>
        <authorList>
            <person name="Schulz F."/>
            <person name="Roux S."/>
            <person name="Paez-Espino D."/>
            <person name="Jungbluth S."/>
            <person name="Walsh D.A."/>
            <person name="Denef V.J."/>
            <person name="McMahon K.D."/>
            <person name="Konstantinidis K.T."/>
            <person name="Eloe-Fadrosh E.A."/>
            <person name="Kyrpides N.C."/>
            <person name="Woyke T."/>
        </authorList>
    </citation>
    <scope>NUCLEOTIDE SEQUENCE</scope>
    <source>
        <strain evidence="5">GVMAG-M-3300023184-177</strain>
    </source>
</reference>
<evidence type="ECO:0000256" key="2">
    <source>
        <dbReference type="ARBA" id="ARBA00022857"/>
    </source>
</evidence>
<sequence length="258" mass="29849">MEYPQVSFGTYRLGENTYKALNDALNNGYKSIDTASLYKCEHLIGKFLKENEINRSDIWITSKLNPKVMDKSESDILESINKTLTDLGTDYLDLFLIHCPNNTNSKCWSIIEKLCRNGTFRNIGVSNFSSEHLEEIRVFSSTPIFTNQIELSPFLKRPVVCEYMKKNNILISAHSSLAKGEMFDNMTIKNIANKYNKTPAQIMLKWGINNNYHIMPRSANNNHIVDNYNLNFELNENDMDELNNIDIHHITHPKYKLN</sequence>
<protein>
    <recommendedName>
        <fullName evidence="4">NADP-dependent oxidoreductase domain-containing protein</fullName>
    </recommendedName>
</protein>
<dbReference type="PRINTS" id="PR00069">
    <property type="entry name" value="ALDKETRDTASE"/>
</dbReference>
<dbReference type="InterPro" id="IPR018170">
    <property type="entry name" value="Aldo/ket_reductase_CS"/>
</dbReference>
<dbReference type="EMBL" id="MN740018">
    <property type="protein sequence ID" value="QHT84468.1"/>
    <property type="molecule type" value="Genomic_DNA"/>
</dbReference>
<dbReference type="PIRSF" id="PIRSF000097">
    <property type="entry name" value="AKR"/>
    <property type="match status" value="1"/>
</dbReference>
<dbReference type="PROSITE" id="PS00062">
    <property type="entry name" value="ALDOKETO_REDUCTASE_2"/>
    <property type="match status" value="1"/>
</dbReference>
<dbReference type="PANTHER" id="PTHR43827:SF3">
    <property type="entry name" value="NADP-DEPENDENT OXIDOREDUCTASE DOMAIN-CONTAINING PROTEIN"/>
    <property type="match status" value="1"/>
</dbReference>
<dbReference type="PANTHER" id="PTHR43827">
    <property type="entry name" value="2,5-DIKETO-D-GLUCONIC ACID REDUCTASE"/>
    <property type="match status" value="1"/>
</dbReference>
<dbReference type="GO" id="GO:0016616">
    <property type="term" value="F:oxidoreductase activity, acting on the CH-OH group of donors, NAD or NADP as acceptor"/>
    <property type="evidence" value="ECO:0007669"/>
    <property type="project" value="UniProtKB-ARBA"/>
</dbReference>
<comment type="similarity">
    <text evidence="1">Belongs to the aldo/keto reductase family.</text>
</comment>
<keyword evidence="2" id="KW-0521">NADP</keyword>
<evidence type="ECO:0000256" key="3">
    <source>
        <dbReference type="ARBA" id="ARBA00023002"/>
    </source>
</evidence>
<dbReference type="InterPro" id="IPR020471">
    <property type="entry name" value="AKR"/>
</dbReference>
<evidence type="ECO:0000259" key="4">
    <source>
        <dbReference type="Pfam" id="PF00248"/>
    </source>
</evidence>
<evidence type="ECO:0000313" key="5">
    <source>
        <dbReference type="EMBL" id="QHT84468.1"/>
    </source>
</evidence>
<dbReference type="AlphaFoldDB" id="A0A6C0HUQ5"/>
<evidence type="ECO:0000256" key="1">
    <source>
        <dbReference type="ARBA" id="ARBA00007905"/>
    </source>
</evidence>